<keyword evidence="5" id="KW-1185">Reference proteome</keyword>
<evidence type="ECO:0000313" key="5">
    <source>
        <dbReference type="Proteomes" id="UP000015101"/>
    </source>
</evidence>
<dbReference type="EMBL" id="KB097587">
    <property type="protein sequence ID" value="ESN93825.1"/>
    <property type="molecule type" value="Genomic_DNA"/>
</dbReference>
<dbReference type="RefSeq" id="XP_009028037.1">
    <property type="nucleotide sequence ID" value="XM_009029789.1"/>
</dbReference>
<reference evidence="5" key="1">
    <citation type="submission" date="2012-12" db="EMBL/GenBank/DDBJ databases">
        <authorList>
            <person name="Hellsten U."/>
            <person name="Grimwood J."/>
            <person name="Chapman J.A."/>
            <person name="Shapiro H."/>
            <person name="Aerts A."/>
            <person name="Otillar R.P."/>
            <person name="Terry A.Y."/>
            <person name="Boore J.L."/>
            <person name="Simakov O."/>
            <person name="Marletaz F."/>
            <person name="Cho S.-J."/>
            <person name="Edsinger-Gonzales E."/>
            <person name="Havlak P."/>
            <person name="Kuo D.-H."/>
            <person name="Larsson T."/>
            <person name="Lv J."/>
            <person name="Arendt D."/>
            <person name="Savage R."/>
            <person name="Osoegawa K."/>
            <person name="de Jong P."/>
            <person name="Lindberg D.R."/>
            <person name="Seaver E.C."/>
            <person name="Weisblat D.A."/>
            <person name="Putnam N.H."/>
            <person name="Grigoriev I.V."/>
            <person name="Rokhsar D.S."/>
        </authorList>
    </citation>
    <scope>NUCLEOTIDE SEQUENCE</scope>
</reference>
<proteinExistence type="predicted"/>
<dbReference type="HOGENOM" id="CLU_1016644_0_0_1"/>
<protein>
    <submittedName>
        <fullName evidence="3 4">Uncharacterized protein</fullName>
    </submittedName>
</protein>
<dbReference type="CTD" id="20212805"/>
<feature type="region of interest" description="Disordered" evidence="2">
    <location>
        <begin position="253"/>
        <end position="274"/>
    </location>
</feature>
<keyword evidence="1" id="KW-0175">Coiled coil</keyword>
<dbReference type="EMBL" id="AMQM01007212">
    <property type="status" value="NOT_ANNOTATED_CDS"/>
    <property type="molecule type" value="Genomic_DNA"/>
</dbReference>
<organism evidence="4 5">
    <name type="scientific">Helobdella robusta</name>
    <name type="common">Californian leech</name>
    <dbReference type="NCBI Taxonomy" id="6412"/>
    <lineage>
        <taxon>Eukaryota</taxon>
        <taxon>Metazoa</taxon>
        <taxon>Spiralia</taxon>
        <taxon>Lophotrochozoa</taxon>
        <taxon>Annelida</taxon>
        <taxon>Clitellata</taxon>
        <taxon>Hirudinea</taxon>
        <taxon>Rhynchobdellida</taxon>
        <taxon>Glossiphoniidae</taxon>
        <taxon>Helobdella</taxon>
    </lineage>
</organism>
<reference evidence="4" key="3">
    <citation type="submission" date="2015-06" db="UniProtKB">
        <authorList>
            <consortium name="EnsemblMetazoa"/>
        </authorList>
    </citation>
    <scope>IDENTIFICATION</scope>
</reference>
<gene>
    <name evidence="4" type="primary">20212805</name>
    <name evidence="3" type="ORF">HELRODRAFT_193883</name>
</gene>
<sequence>MHQNKGYKRYNSFRGNNRYKRAIGRLRHDINQLQLQQQQQQQQISKSAHGSFDPLYDYSSTSIQQQQHLTDERKYPLLQSTDGGRLATYYPTIPTPTDNLNEYATMRLLQNEQLIANPNRARKYNQDGVFPGEPAGMMVVANQTGAPCGNYRYPPRTMVSTFLTTSDVPYTFGKNISQDGTNYKNDHIYESPDIVKKEVDKLVQKSSFQVPPPPPSQASSALKTRPQFPVGVHDVAKRNDDVSCGVGAFRSSARKMEHQTSLVSNDNEGGVVGD</sequence>
<feature type="coiled-coil region" evidence="1">
    <location>
        <begin position="16"/>
        <end position="43"/>
    </location>
</feature>
<dbReference type="EMBL" id="AMQM01007211">
    <property type="status" value="NOT_ANNOTATED_CDS"/>
    <property type="molecule type" value="Genomic_DNA"/>
</dbReference>
<evidence type="ECO:0000313" key="4">
    <source>
        <dbReference type="EnsemblMetazoa" id="HelroP193883"/>
    </source>
</evidence>
<dbReference type="InParanoid" id="T1FVF9"/>
<evidence type="ECO:0000256" key="2">
    <source>
        <dbReference type="SAM" id="MobiDB-lite"/>
    </source>
</evidence>
<accession>T1FVF9</accession>
<feature type="region of interest" description="Disordered" evidence="2">
    <location>
        <begin position="204"/>
        <end position="227"/>
    </location>
</feature>
<evidence type="ECO:0000256" key="1">
    <source>
        <dbReference type="SAM" id="Coils"/>
    </source>
</evidence>
<dbReference type="EnsemblMetazoa" id="HelroT193883">
    <property type="protein sequence ID" value="HelroP193883"/>
    <property type="gene ID" value="HelroG193883"/>
</dbReference>
<dbReference type="KEGG" id="hro:HELRODRAFT_193883"/>
<dbReference type="AlphaFoldDB" id="T1FVF9"/>
<dbReference type="Proteomes" id="UP000015101">
    <property type="component" value="Unassembled WGS sequence"/>
</dbReference>
<evidence type="ECO:0000313" key="3">
    <source>
        <dbReference type="EMBL" id="ESN93825.1"/>
    </source>
</evidence>
<name>T1FVF9_HELRO</name>
<reference evidence="3 5" key="2">
    <citation type="journal article" date="2013" name="Nature">
        <title>Insights into bilaterian evolution from three spiralian genomes.</title>
        <authorList>
            <person name="Simakov O."/>
            <person name="Marletaz F."/>
            <person name="Cho S.J."/>
            <person name="Edsinger-Gonzales E."/>
            <person name="Havlak P."/>
            <person name="Hellsten U."/>
            <person name="Kuo D.H."/>
            <person name="Larsson T."/>
            <person name="Lv J."/>
            <person name="Arendt D."/>
            <person name="Savage R."/>
            <person name="Osoegawa K."/>
            <person name="de Jong P."/>
            <person name="Grimwood J."/>
            <person name="Chapman J.A."/>
            <person name="Shapiro H."/>
            <person name="Aerts A."/>
            <person name="Otillar R.P."/>
            <person name="Terry A.Y."/>
            <person name="Boore J.L."/>
            <person name="Grigoriev I.V."/>
            <person name="Lindberg D.R."/>
            <person name="Seaver E.C."/>
            <person name="Weisblat D.A."/>
            <person name="Putnam N.H."/>
            <person name="Rokhsar D.S."/>
        </authorList>
    </citation>
    <scope>NUCLEOTIDE SEQUENCE</scope>
</reference>
<dbReference type="GeneID" id="20212805"/>